<protein>
    <submittedName>
        <fullName evidence="3">HNH endonuclease</fullName>
    </submittedName>
</protein>
<sequence length="178" mass="19511">MHHNGNEQLNGYHRSSEKRRRTATGSRADQASGKHCPTRPAAAGRSDRRTGSRHRRRADRAARPATPVPRPAAGGRRAGRTRSGARQIGPAVSWSGRRAQALRLLCLATYGTTCHLCGRPGANTADHLILHSKGGPDALENLRPAHKSCNSARGDMWLHEWYASRRYQAATAAPSREW</sequence>
<name>A0A5N0EE38_9NOCA</name>
<feature type="region of interest" description="Disordered" evidence="1">
    <location>
        <begin position="1"/>
        <end position="90"/>
    </location>
</feature>
<evidence type="ECO:0000256" key="1">
    <source>
        <dbReference type="SAM" id="MobiDB-lite"/>
    </source>
</evidence>
<feature type="compositionally biased region" description="Low complexity" evidence="1">
    <location>
        <begin position="71"/>
        <end position="86"/>
    </location>
</feature>
<keyword evidence="3" id="KW-0378">Hydrolase</keyword>
<evidence type="ECO:0000259" key="2">
    <source>
        <dbReference type="SMART" id="SM00507"/>
    </source>
</evidence>
<proteinExistence type="predicted"/>
<dbReference type="EMBL" id="VXLC01000006">
    <property type="protein sequence ID" value="KAA8887707.1"/>
    <property type="molecule type" value="Genomic_DNA"/>
</dbReference>
<reference evidence="3 4" key="1">
    <citation type="submission" date="2019-09" db="EMBL/GenBank/DDBJ databases">
        <authorList>
            <person name="Wang X."/>
        </authorList>
    </citation>
    <scope>NUCLEOTIDE SEQUENCE [LARGE SCALE GENOMIC DNA]</scope>
    <source>
        <strain evidence="3 4">CICC 11023</strain>
    </source>
</reference>
<dbReference type="GO" id="GO:0004519">
    <property type="term" value="F:endonuclease activity"/>
    <property type="evidence" value="ECO:0007669"/>
    <property type="project" value="UniProtKB-KW"/>
</dbReference>
<dbReference type="Proteomes" id="UP000323876">
    <property type="component" value="Unassembled WGS sequence"/>
</dbReference>
<dbReference type="SMART" id="SM00507">
    <property type="entry name" value="HNHc"/>
    <property type="match status" value="1"/>
</dbReference>
<gene>
    <name evidence="3" type="ORF">F3087_18845</name>
</gene>
<dbReference type="InterPro" id="IPR003615">
    <property type="entry name" value="HNH_nuc"/>
</dbReference>
<evidence type="ECO:0000313" key="4">
    <source>
        <dbReference type="Proteomes" id="UP000323876"/>
    </source>
</evidence>
<accession>A0A5N0EE38</accession>
<keyword evidence="3" id="KW-0255">Endonuclease</keyword>
<dbReference type="CDD" id="cd00085">
    <property type="entry name" value="HNHc"/>
    <property type="match status" value="1"/>
</dbReference>
<dbReference type="GO" id="GO:0008270">
    <property type="term" value="F:zinc ion binding"/>
    <property type="evidence" value="ECO:0007669"/>
    <property type="project" value="InterPro"/>
</dbReference>
<feature type="domain" description="HNH nuclease" evidence="2">
    <location>
        <begin position="101"/>
        <end position="151"/>
    </location>
</feature>
<keyword evidence="4" id="KW-1185">Reference proteome</keyword>
<dbReference type="GO" id="GO:0003676">
    <property type="term" value="F:nucleic acid binding"/>
    <property type="evidence" value="ECO:0007669"/>
    <property type="project" value="InterPro"/>
</dbReference>
<dbReference type="AlphaFoldDB" id="A0A5N0EE38"/>
<comment type="caution">
    <text evidence="3">The sequence shown here is derived from an EMBL/GenBank/DDBJ whole genome shotgun (WGS) entry which is preliminary data.</text>
</comment>
<dbReference type="Pfam" id="PF01844">
    <property type="entry name" value="HNH"/>
    <property type="match status" value="1"/>
</dbReference>
<dbReference type="OrthoDB" id="3234360at2"/>
<dbReference type="InterPro" id="IPR002711">
    <property type="entry name" value="HNH"/>
</dbReference>
<dbReference type="Gene3D" id="1.10.30.50">
    <property type="match status" value="1"/>
</dbReference>
<evidence type="ECO:0000313" key="3">
    <source>
        <dbReference type="EMBL" id="KAA8887707.1"/>
    </source>
</evidence>
<keyword evidence="3" id="KW-0540">Nuclease</keyword>
<organism evidence="3 4">
    <name type="scientific">Nocardia colli</name>
    <dbReference type="NCBI Taxonomy" id="2545717"/>
    <lineage>
        <taxon>Bacteria</taxon>
        <taxon>Bacillati</taxon>
        <taxon>Actinomycetota</taxon>
        <taxon>Actinomycetes</taxon>
        <taxon>Mycobacteriales</taxon>
        <taxon>Nocardiaceae</taxon>
        <taxon>Nocardia</taxon>
    </lineage>
</organism>